<evidence type="ECO:0000313" key="3">
    <source>
        <dbReference type="Proteomes" id="UP000305921"/>
    </source>
</evidence>
<gene>
    <name evidence="2" type="ORF">FEF34_21220</name>
</gene>
<dbReference type="OrthoDB" id="9774600at2"/>
<organism evidence="2 3">
    <name type="scientific">Streptomyces marianii</name>
    <dbReference type="NCBI Taxonomy" id="1817406"/>
    <lineage>
        <taxon>Bacteria</taxon>
        <taxon>Bacillati</taxon>
        <taxon>Actinomycetota</taxon>
        <taxon>Actinomycetes</taxon>
        <taxon>Kitasatosporales</taxon>
        <taxon>Streptomycetaceae</taxon>
        <taxon>Streptomyces</taxon>
    </lineage>
</organism>
<feature type="region of interest" description="Disordered" evidence="1">
    <location>
        <begin position="1"/>
        <end position="21"/>
    </location>
</feature>
<reference evidence="2 3" key="1">
    <citation type="submission" date="2019-05" db="EMBL/GenBank/DDBJ databases">
        <title>Streptomyces marianii sp. nov., a novel marine actinomycete from southern coast of India.</title>
        <authorList>
            <person name="Iniyan A.M."/>
            <person name="Wink J."/>
            <person name="Ramprasad E."/>
            <person name="Ramana C.V."/>
            <person name="Bunk B."/>
            <person name="Sproer C."/>
            <person name="Joseph F.-J.R.S."/>
            <person name="Vincent S.G.P."/>
        </authorList>
    </citation>
    <scope>NUCLEOTIDE SEQUENCE [LARGE SCALE GENOMIC DNA]</scope>
    <source>
        <strain evidence="2 3">ICN19</strain>
    </source>
</reference>
<evidence type="ECO:0000256" key="1">
    <source>
        <dbReference type="SAM" id="MobiDB-lite"/>
    </source>
</evidence>
<dbReference type="RefSeq" id="WP_138054563.1">
    <property type="nucleotide sequence ID" value="NZ_VAWE01000001.1"/>
</dbReference>
<dbReference type="Proteomes" id="UP000305921">
    <property type="component" value="Unassembled WGS sequence"/>
</dbReference>
<sequence length="112" mass="11259">MRLVPGAPGTDRSSGDPAAVPEGRRATAALMAVVFLARSMRLVPHAGDLDLRLTWWHQPSASPYAPLGPAVLAIAAFRGFDGGDGDGGLPGQRGTPGTEAAGDAAAGTRAEG</sequence>
<keyword evidence="3" id="KW-1185">Reference proteome</keyword>
<name>A0A5R9E5D9_9ACTN</name>
<proteinExistence type="predicted"/>
<protein>
    <submittedName>
        <fullName evidence="2">Uncharacterized protein</fullName>
    </submittedName>
</protein>
<accession>A0A5R9E5D9</accession>
<comment type="caution">
    <text evidence="2">The sequence shown here is derived from an EMBL/GenBank/DDBJ whole genome shotgun (WGS) entry which is preliminary data.</text>
</comment>
<dbReference type="AlphaFoldDB" id="A0A5R9E5D9"/>
<feature type="region of interest" description="Disordered" evidence="1">
    <location>
        <begin position="83"/>
        <end position="112"/>
    </location>
</feature>
<dbReference type="EMBL" id="VAWE01000001">
    <property type="protein sequence ID" value="TLQ45220.1"/>
    <property type="molecule type" value="Genomic_DNA"/>
</dbReference>
<evidence type="ECO:0000313" key="2">
    <source>
        <dbReference type="EMBL" id="TLQ45220.1"/>
    </source>
</evidence>
<feature type="compositionally biased region" description="Low complexity" evidence="1">
    <location>
        <begin position="92"/>
        <end position="112"/>
    </location>
</feature>